<evidence type="ECO:0000256" key="1">
    <source>
        <dbReference type="ARBA" id="ARBA00004167"/>
    </source>
</evidence>
<keyword evidence="7 15" id="KW-0547">Nucleotide-binding</keyword>
<comment type="caution">
    <text evidence="20">The sequence shown here is derived from an EMBL/GenBank/DDBJ whole genome shotgun (WGS) entry which is preliminary data.</text>
</comment>
<comment type="subcellular location">
    <subcellularLocation>
        <location evidence="1">Membrane</location>
        <topology evidence="1">Single-pass membrane protein</topology>
    </subcellularLocation>
</comment>
<dbReference type="PANTHER" id="PTHR46008:SF2">
    <property type="entry name" value="LEAF RUST 10 DISEASE-RESISTANCE LOCUS RECEPTOR-LIKE PROTEIN KINASE-LIKE 1.4"/>
    <property type="match status" value="1"/>
</dbReference>
<feature type="compositionally biased region" description="Basic and acidic residues" evidence="16">
    <location>
        <begin position="613"/>
        <end position="632"/>
    </location>
</feature>
<evidence type="ECO:0000256" key="6">
    <source>
        <dbReference type="ARBA" id="ARBA00022729"/>
    </source>
</evidence>
<evidence type="ECO:0000256" key="10">
    <source>
        <dbReference type="ARBA" id="ARBA00022989"/>
    </source>
</evidence>
<keyword evidence="11 17" id="KW-0472">Membrane</keyword>
<evidence type="ECO:0000256" key="13">
    <source>
        <dbReference type="ARBA" id="ARBA00047899"/>
    </source>
</evidence>
<dbReference type="AlphaFoldDB" id="A0A7J7DZT3"/>
<evidence type="ECO:0000256" key="11">
    <source>
        <dbReference type="ARBA" id="ARBA00023136"/>
    </source>
</evidence>
<dbReference type="FunCoup" id="A0A7J7DZT3">
    <property type="interactions" value="41"/>
</dbReference>
<dbReference type="InterPro" id="IPR017441">
    <property type="entry name" value="Protein_kinase_ATP_BS"/>
</dbReference>
<dbReference type="FunFam" id="1.10.510.10:FF:000161">
    <property type="entry name" value="Wall-associated receptor kinase-like 20"/>
    <property type="match status" value="1"/>
</dbReference>
<dbReference type="Pfam" id="PF14380">
    <property type="entry name" value="WAK_assoc"/>
    <property type="match status" value="1"/>
</dbReference>
<dbReference type="OrthoDB" id="4062651at2759"/>
<evidence type="ECO:0000256" key="12">
    <source>
        <dbReference type="ARBA" id="ARBA00023180"/>
    </source>
</evidence>
<dbReference type="InterPro" id="IPR008271">
    <property type="entry name" value="Ser/Thr_kinase_AS"/>
</dbReference>
<evidence type="ECO:0000256" key="8">
    <source>
        <dbReference type="ARBA" id="ARBA00022777"/>
    </source>
</evidence>
<dbReference type="Gene3D" id="1.10.510.10">
    <property type="entry name" value="Transferase(Phosphotransferase) domain 1"/>
    <property type="match status" value="1"/>
</dbReference>
<organism evidence="20 21">
    <name type="scientific">Tripterygium wilfordii</name>
    <name type="common">Thunder God vine</name>
    <dbReference type="NCBI Taxonomy" id="458696"/>
    <lineage>
        <taxon>Eukaryota</taxon>
        <taxon>Viridiplantae</taxon>
        <taxon>Streptophyta</taxon>
        <taxon>Embryophyta</taxon>
        <taxon>Tracheophyta</taxon>
        <taxon>Spermatophyta</taxon>
        <taxon>Magnoliopsida</taxon>
        <taxon>eudicotyledons</taxon>
        <taxon>Gunneridae</taxon>
        <taxon>Pentapetalae</taxon>
        <taxon>rosids</taxon>
        <taxon>fabids</taxon>
        <taxon>Celastrales</taxon>
        <taxon>Celastraceae</taxon>
        <taxon>Tripterygium</taxon>
    </lineage>
</organism>
<feature type="transmembrane region" description="Helical" evidence="17">
    <location>
        <begin position="261"/>
        <end position="282"/>
    </location>
</feature>
<comment type="catalytic activity">
    <reaction evidence="14">
        <text>L-seryl-[protein] + ATP = O-phospho-L-seryl-[protein] + ADP + H(+)</text>
        <dbReference type="Rhea" id="RHEA:17989"/>
        <dbReference type="Rhea" id="RHEA-COMP:9863"/>
        <dbReference type="Rhea" id="RHEA-COMP:11604"/>
        <dbReference type="ChEBI" id="CHEBI:15378"/>
        <dbReference type="ChEBI" id="CHEBI:29999"/>
        <dbReference type="ChEBI" id="CHEBI:30616"/>
        <dbReference type="ChEBI" id="CHEBI:83421"/>
        <dbReference type="ChEBI" id="CHEBI:456216"/>
        <dbReference type="EC" id="2.7.11.1"/>
    </reaction>
</comment>
<dbReference type="InterPro" id="IPR032872">
    <property type="entry name" value="WAK_assoc_C"/>
</dbReference>
<keyword evidence="4" id="KW-0808">Transferase</keyword>
<evidence type="ECO:0000256" key="3">
    <source>
        <dbReference type="ARBA" id="ARBA00022527"/>
    </source>
</evidence>
<dbReference type="Pfam" id="PF07714">
    <property type="entry name" value="PK_Tyr_Ser-Thr"/>
    <property type="match status" value="1"/>
</dbReference>
<evidence type="ECO:0000256" key="18">
    <source>
        <dbReference type="SAM" id="SignalP"/>
    </source>
</evidence>
<dbReference type="InterPro" id="IPR001245">
    <property type="entry name" value="Ser-Thr/Tyr_kinase_cat_dom"/>
</dbReference>
<feature type="signal peptide" evidence="18">
    <location>
        <begin position="1"/>
        <end position="21"/>
    </location>
</feature>
<feature type="region of interest" description="Disordered" evidence="16">
    <location>
        <begin position="611"/>
        <end position="640"/>
    </location>
</feature>
<evidence type="ECO:0000256" key="9">
    <source>
        <dbReference type="ARBA" id="ARBA00022840"/>
    </source>
</evidence>
<evidence type="ECO:0000256" key="15">
    <source>
        <dbReference type="PROSITE-ProRule" id="PRU10141"/>
    </source>
</evidence>
<keyword evidence="10 17" id="KW-1133">Transmembrane helix</keyword>
<sequence length="673" mass="75790">MNQNLLWFLILLNLFLKSALGVDSHFEACFVPKTCSNHTQQIQFPFYIQREQEKFCGFPGFELSCNNNGQPIIRLSENDYLIHQIFYNNHSLRVSNTAACYNTDTNCLPPIKNLSLPATNPFQPINSTNIFLLYNCNSSSIDRTLTEYKLDCPGNENGNLSTLALVEENPDLGYALDQCRNGIVSKAPVDKNRMRSDGLVVETLRMGFGLSWTASNCSVCERSGGKCGFDYQVYQFRCFCTDRPHALRCAIPGQRQLRLKLGLGLGIGGPAILMAIISAYVFRLRHYKRECNSTHSNNASSDLSSKSDLEGGTVCFGVPIFSYRELEEATNHFDSEKELGDGGFGTVYYGKLRDGREVAVKRLYQHNYRKVKIFMNEVEIHRGLRHKNLVTLYGCTSRRSRELLLVYEYVSKGTVADHLHGDRADPSSLPWAIRLSIAIETASALAYLHASDIIHRDVKTTNILLDNNFCVKVADFGLSRLFPTDVTHVSTAPQGTPGYVDPEYHQCYQLTEKSDVYSFGVVLIELISSMPAVDLSRDREEINLANLAIDRIKKCAFDQLIDKSLDYESDDEVRKMITDVAKLAFRCLQHEKEMRPSMKEALKELEMIQNGESKSENAEGLHDNHQVFESERPPPSPSECDELVLLKNIRLPASPLSVTEKWVSVNTTPNSSS</sequence>
<accession>A0A7J7DZT3</accession>
<dbReference type="SMART" id="SM00220">
    <property type="entry name" value="S_TKc"/>
    <property type="match status" value="1"/>
</dbReference>
<evidence type="ECO:0000256" key="2">
    <source>
        <dbReference type="ARBA" id="ARBA00012513"/>
    </source>
</evidence>
<dbReference type="Gene3D" id="3.30.200.20">
    <property type="entry name" value="Phosphorylase Kinase, domain 1"/>
    <property type="match status" value="1"/>
</dbReference>
<evidence type="ECO:0000313" key="21">
    <source>
        <dbReference type="Proteomes" id="UP000593562"/>
    </source>
</evidence>
<keyword evidence="8 20" id="KW-0418">Kinase</keyword>
<keyword evidence="12" id="KW-0325">Glycoprotein</keyword>
<gene>
    <name evidence="20" type="ORF">HS088_TW02G00919</name>
</gene>
<keyword evidence="3" id="KW-0723">Serine/threonine-protein kinase</keyword>
<dbReference type="Pfam" id="PF13947">
    <property type="entry name" value="GUB_WAK_bind"/>
    <property type="match status" value="1"/>
</dbReference>
<reference evidence="20 21" key="1">
    <citation type="journal article" date="2020" name="Nat. Commun.">
        <title>Genome of Tripterygium wilfordii and identification of cytochrome P450 involved in triptolide biosynthesis.</title>
        <authorList>
            <person name="Tu L."/>
            <person name="Su P."/>
            <person name="Zhang Z."/>
            <person name="Gao L."/>
            <person name="Wang J."/>
            <person name="Hu T."/>
            <person name="Zhou J."/>
            <person name="Zhang Y."/>
            <person name="Zhao Y."/>
            <person name="Liu Y."/>
            <person name="Song Y."/>
            <person name="Tong Y."/>
            <person name="Lu Y."/>
            <person name="Yang J."/>
            <person name="Xu C."/>
            <person name="Jia M."/>
            <person name="Peters R.J."/>
            <person name="Huang L."/>
            <person name="Gao W."/>
        </authorList>
    </citation>
    <scope>NUCLEOTIDE SEQUENCE [LARGE SCALE GENOMIC DNA]</scope>
    <source>
        <strain evidence="21">cv. XIE 37</strain>
        <tissue evidence="20">Leaf</tissue>
    </source>
</reference>
<dbReference type="PANTHER" id="PTHR46008">
    <property type="entry name" value="LEAF RUST 10 DISEASE-RESISTANCE LOCUS RECEPTOR-LIKE PROTEIN KINASE-LIKE 1.4"/>
    <property type="match status" value="1"/>
</dbReference>
<dbReference type="PROSITE" id="PS00107">
    <property type="entry name" value="PROTEIN_KINASE_ATP"/>
    <property type="match status" value="1"/>
</dbReference>
<dbReference type="InterPro" id="IPR025287">
    <property type="entry name" value="WAK_GUB"/>
</dbReference>
<feature type="binding site" evidence="15">
    <location>
        <position position="361"/>
    </location>
    <ligand>
        <name>ATP</name>
        <dbReference type="ChEBI" id="CHEBI:30616"/>
    </ligand>
</feature>
<dbReference type="InParanoid" id="A0A7J7DZT3"/>
<dbReference type="SUPFAM" id="SSF56112">
    <property type="entry name" value="Protein kinase-like (PK-like)"/>
    <property type="match status" value="1"/>
</dbReference>
<comment type="catalytic activity">
    <reaction evidence="13">
        <text>L-threonyl-[protein] + ATP = O-phospho-L-threonyl-[protein] + ADP + H(+)</text>
        <dbReference type="Rhea" id="RHEA:46608"/>
        <dbReference type="Rhea" id="RHEA-COMP:11060"/>
        <dbReference type="Rhea" id="RHEA-COMP:11605"/>
        <dbReference type="ChEBI" id="CHEBI:15378"/>
        <dbReference type="ChEBI" id="CHEBI:30013"/>
        <dbReference type="ChEBI" id="CHEBI:30616"/>
        <dbReference type="ChEBI" id="CHEBI:61977"/>
        <dbReference type="ChEBI" id="CHEBI:456216"/>
        <dbReference type="EC" id="2.7.11.1"/>
    </reaction>
</comment>
<evidence type="ECO:0000256" key="5">
    <source>
        <dbReference type="ARBA" id="ARBA00022692"/>
    </source>
</evidence>
<dbReference type="InterPro" id="IPR011009">
    <property type="entry name" value="Kinase-like_dom_sf"/>
</dbReference>
<proteinExistence type="predicted"/>
<dbReference type="InterPro" id="IPR000719">
    <property type="entry name" value="Prot_kinase_dom"/>
</dbReference>
<dbReference type="EMBL" id="JAAARO010000002">
    <property type="protein sequence ID" value="KAF5751900.1"/>
    <property type="molecule type" value="Genomic_DNA"/>
</dbReference>
<evidence type="ECO:0000259" key="19">
    <source>
        <dbReference type="PROSITE" id="PS50011"/>
    </source>
</evidence>
<dbReference type="PROSITE" id="PS00108">
    <property type="entry name" value="PROTEIN_KINASE_ST"/>
    <property type="match status" value="1"/>
</dbReference>
<evidence type="ECO:0000256" key="14">
    <source>
        <dbReference type="ARBA" id="ARBA00048679"/>
    </source>
</evidence>
<dbReference type="PROSITE" id="PS50011">
    <property type="entry name" value="PROTEIN_KINASE_DOM"/>
    <property type="match status" value="1"/>
</dbReference>
<dbReference type="GO" id="GO:0004674">
    <property type="term" value="F:protein serine/threonine kinase activity"/>
    <property type="evidence" value="ECO:0007669"/>
    <property type="project" value="UniProtKB-KW"/>
</dbReference>
<feature type="domain" description="Protein kinase" evidence="19">
    <location>
        <begin position="333"/>
        <end position="608"/>
    </location>
</feature>
<dbReference type="GO" id="GO:0005524">
    <property type="term" value="F:ATP binding"/>
    <property type="evidence" value="ECO:0007669"/>
    <property type="project" value="UniProtKB-UniRule"/>
</dbReference>
<keyword evidence="9 15" id="KW-0067">ATP-binding</keyword>
<protein>
    <recommendedName>
        <fullName evidence="2">non-specific serine/threonine protein kinase</fullName>
        <ecNumber evidence="2">2.7.11.1</ecNumber>
    </recommendedName>
</protein>
<dbReference type="EC" id="2.7.11.1" evidence="2"/>
<evidence type="ECO:0000256" key="7">
    <source>
        <dbReference type="ARBA" id="ARBA00022741"/>
    </source>
</evidence>
<feature type="chain" id="PRO_5029769216" description="non-specific serine/threonine protein kinase" evidence="18">
    <location>
        <begin position="22"/>
        <end position="673"/>
    </location>
</feature>
<dbReference type="Proteomes" id="UP000593562">
    <property type="component" value="Unassembled WGS sequence"/>
</dbReference>
<keyword evidence="6 18" id="KW-0732">Signal</keyword>
<evidence type="ECO:0000256" key="17">
    <source>
        <dbReference type="SAM" id="Phobius"/>
    </source>
</evidence>
<dbReference type="GO" id="GO:0030247">
    <property type="term" value="F:polysaccharide binding"/>
    <property type="evidence" value="ECO:0007669"/>
    <property type="project" value="InterPro"/>
</dbReference>
<keyword evidence="5 17" id="KW-0812">Transmembrane</keyword>
<evidence type="ECO:0000313" key="20">
    <source>
        <dbReference type="EMBL" id="KAF5751900.1"/>
    </source>
</evidence>
<keyword evidence="21" id="KW-1185">Reference proteome</keyword>
<evidence type="ECO:0000256" key="4">
    <source>
        <dbReference type="ARBA" id="ARBA00022679"/>
    </source>
</evidence>
<dbReference type="GO" id="GO:0005886">
    <property type="term" value="C:plasma membrane"/>
    <property type="evidence" value="ECO:0007669"/>
    <property type="project" value="UniProtKB-ARBA"/>
</dbReference>
<evidence type="ECO:0000256" key="16">
    <source>
        <dbReference type="SAM" id="MobiDB-lite"/>
    </source>
</evidence>
<name>A0A7J7DZT3_TRIWF</name>